<dbReference type="Proteomes" id="UP000296049">
    <property type="component" value="Unassembled WGS sequence"/>
</dbReference>
<feature type="transmembrane region" description="Helical" evidence="1">
    <location>
        <begin position="47"/>
        <end position="70"/>
    </location>
</feature>
<feature type="transmembrane region" description="Helical" evidence="1">
    <location>
        <begin position="135"/>
        <end position="155"/>
    </location>
</feature>
<keyword evidence="1" id="KW-0472">Membrane</keyword>
<evidence type="ECO:0000256" key="1">
    <source>
        <dbReference type="SAM" id="Phobius"/>
    </source>
</evidence>
<accession>R0K2K6</accession>
<evidence type="ECO:0000313" key="3">
    <source>
        <dbReference type="Proteomes" id="UP000296049"/>
    </source>
</evidence>
<reference evidence="3" key="1">
    <citation type="journal article" date="2013" name="Nat. Genet.">
        <title>The duck genome and transcriptome provide insight into an avian influenza virus reservoir species.</title>
        <authorList>
            <person name="Huang Y."/>
            <person name="Li Y."/>
            <person name="Burt D.W."/>
            <person name="Chen H."/>
            <person name="Zhang Y."/>
            <person name="Qian W."/>
            <person name="Kim H."/>
            <person name="Gan S."/>
            <person name="Zhao Y."/>
            <person name="Li J."/>
            <person name="Yi K."/>
            <person name="Feng H."/>
            <person name="Zhu P."/>
            <person name="Li B."/>
            <person name="Liu Q."/>
            <person name="Fairley S."/>
            <person name="Magor K.E."/>
            <person name="Du Z."/>
            <person name="Hu X."/>
            <person name="Goodman L."/>
            <person name="Tafer H."/>
            <person name="Vignal A."/>
            <person name="Lee T."/>
            <person name="Kim K.W."/>
            <person name="Sheng Z."/>
            <person name="An Y."/>
            <person name="Searle S."/>
            <person name="Herrero J."/>
            <person name="Groenen M.A."/>
            <person name="Crooijmans R.P."/>
            <person name="Faraut T."/>
            <person name="Cai Q."/>
            <person name="Webster R.G."/>
            <person name="Aldridge J.R."/>
            <person name="Warren W.C."/>
            <person name="Bartschat S."/>
            <person name="Kehr S."/>
            <person name="Marz M."/>
            <person name="Stadler P.F."/>
            <person name="Smith J."/>
            <person name="Kraus R.H."/>
            <person name="Zhao Y."/>
            <person name="Ren L."/>
            <person name="Fei J."/>
            <person name="Morisson M."/>
            <person name="Kaiser P."/>
            <person name="Griffin D.K."/>
            <person name="Rao M."/>
            <person name="Pitel F."/>
            <person name="Wang J."/>
            <person name="Li N."/>
        </authorList>
    </citation>
    <scope>NUCLEOTIDE SEQUENCE [LARGE SCALE GENOMIC DNA]</scope>
</reference>
<keyword evidence="1" id="KW-1133">Transmembrane helix</keyword>
<proteinExistence type="predicted"/>
<dbReference type="EMBL" id="KB742802">
    <property type="protein sequence ID" value="EOB04266.1"/>
    <property type="molecule type" value="Genomic_DNA"/>
</dbReference>
<name>R0K2K6_ANAPL</name>
<keyword evidence="1" id="KW-0812">Transmembrane</keyword>
<organism evidence="2 3">
    <name type="scientific">Anas platyrhynchos</name>
    <name type="common">Mallard</name>
    <name type="synonym">Anas boschas</name>
    <dbReference type="NCBI Taxonomy" id="8839"/>
    <lineage>
        <taxon>Eukaryota</taxon>
        <taxon>Metazoa</taxon>
        <taxon>Chordata</taxon>
        <taxon>Craniata</taxon>
        <taxon>Vertebrata</taxon>
        <taxon>Euteleostomi</taxon>
        <taxon>Archelosauria</taxon>
        <taxon>Archosauria</taxon>
        <taxon>Dinosauria</taxon>
        <taxon>Saurischia</taxon>
        <taxon>Theropoda</taxon>
        <taxon>Coelurosauria</taxon>
        <taxon>Aves</taxon>
        <taxon>Neognathae</taxon>
        <taxon>Galloanserae</taxon>
        <taxon>Anseriformes</taxon>
        <taxon>Anatidae</taxon>
        <taxon>Anatinae</taxon>
        <taxon>Anas</taxon>
    </lineage>
</organism>
<evidence type="ECO:0000313" key="2">
    <source>
        <dbReference type="EMBL" id="EOB04266.1"/>
    </source>
</evidence>
<dbReference type="AlphaFoldDB" id="R0K2K6"/>
<protein>
    <submittedName>
        <fullName evidence="2">Uncharacterized protein</fullName>
    </submittedName>
</protein>
<sequence>MSEEAKEKNAKPAHRKKKGKKQWLVTVHLYLRPMKVVFHLWEGGYGYPVRILLLLTVSLAPLCFVEVVVVEPAAFLHFWLPADSSRDGAAVSGPREAAPCQEGASSITFLVKVPIYLSNQERLLPQRVILGDTSYALLHWIVAQMLVYILAFVSLNETKVNKKLFGLFL</sequence>
<keyword evidence="3" id="KW-1185">Reference proteome</keyword>
<gene>
    <name evidence="2" type="ORF">Anapl_06255</name>
</gene>